<accession>A0AAN6WCT4</accession>
<dbReference type="InterPro" id="IPR017927">
    <property type="entry name" value="FAD-bd_FR_type"/>
</dbReference>
<feature type="region of interest" description="Disordered" evidence="3">
    <location>
        <begin position="1"/>
        <end position="20"/>
    </location>
</feature>
<dbReference type="SUPFAM" id="SSF52343">
    <property type="entry name" value="Ferredoxin reductase-like, C-terminal NADP-linked domain"/>
    <property type="match status" value="1"/>
</dbReference>
<sequence length="309" mass="33810">MTTTKTKTTHIDRTAHEPRDNSLHELLITSITPISPTIRIVRLSPSQPQPQPSIHFFPGQWLDLYHPPFPPSQKPGGFTITSPPSALPYLELAIQSSPTNPPAAYLWQEPPSSLLNTTVRVRIGGSFIYPPLQSSSLLPFKKVLFVAGGLGINPIMSMLSHIATLPPSERRAKEVAVLYGMKDPNGKIQAGDTSQALFLDRIAGLFAGDEDGLKGTVKLFLTGSGQEEHTESLDSEKVIQSAQGVQLPLVKRRMALPDLAGVIGEEKDEVAVYICGVPSMTDELVEELTSPSPKGLCLNERRVLHEKWW</sequence>
<protein>
    <submittedName>
        <fullName evidence="5">Oxidoreductase NAD-binding domain-containing protein 1</fullName>
    </submittedName>
</protein>
<feature type="domain" description="FAD-binding FR-type" evidence="4">
    <location>
        <begin position="21"/>
        <end position="130"/>
    </location>
</feature>
<dbReference type="SUPFAM" id="SSF63380">
    <property type="entry name" value="Riboflavin synthase domain-like"/>
    <property type="match status" value="1"/>
</dbReference>
<evidence type="ECO:0000313" key="5">
    <source>
        <dbReference type="EMBL" id="KAK4178726.1"/>
    </source>
</evidence>
<dbReference type="Gene3D" id="3.40.50.80">
    <property type="entry name" value="Nucleotide-binding domain of ferredoxin-NADP reductase (FNR) module"/>
    <property type="match status" value="1"/>
</dbReference>
<keyword evidence="6" id="KW-1185">Reference proteome</keyword>
<dbReference type="PANTHER" id="PTHR46505:SF1">
    <property type="entry name" value="OXIDOREDUCTASE NAD-BINDING DOMAIN-CONTAINING PROTEIN 1"/>
    <property type="match status" value="1"/>
</dbReference>
<dbReference type="GO" id="GO:0016491">
    <property type="term" value="F:oxidoreductase activity"/>
    <property type="evidence" value="ECO:0007669"/>
    <property type="project" value="UniProtKB-KW"/>
</dbReference>
<dbReference type="PANTHER" id="PTHR46505">
    <property type="entry name" value="OXIDOREDUCTASE NAD-BINDING DOMAIN-CONTAINING PROTEIN 1"/>
    <property type="match status" value="1"/>
</dbReference>
<keyword evidence="2" id="KW-0520">NAD</keyword>
<gene>
    <name evidence="5" type="ORF">QBC36DRAFT_233573</name>
</gene>
<evidence type="ECO:0000256" key="2">
    <source>
        <dbReference type="ARBA" id="ARBA00023027"/>
    </source>
</evidence>
<comment type="caution">
    <text evidence="5">The sequence shown here is derived from an EMBL/GenBank/DDBJ whole genome shotgun (WGS) entry which is preliminary data.</text>
</comment>
<organism evidence="5 6">
    <name type="scientific">Triangularia setosa</name>
    <dbReference type="NCBI Taxonomy" id="2587417"/>
    <lineage>
        <taxon>Eukaryota</taxon>
        <taxon>Fungi</taxon>
        <taxon>Dikarya</taxon>
        <taxon>Ascomycota</taxon>
        <taxon>Pezizomycotina</taxon>
        <taxon>Sordariomycetes</taxon>
        <taxon>Sordariomycetidae</taxon>
        <taxon>Sordariales</taxon>
        <taxon>Podosporaceae</taxon>
        <taxon>Triangularia</taxon>
    </lineage>
</organism>
<dbReference type="CDD" id="cd00322">
    <property type="entry name" value="FNR_like"/>
    <property type="match status" value="1"/>
</dbReference>
<evidence type="ECO:0000256" key="1">
    <source>
        <dbReference type="ARBA" id="ARBA00023002"/>
    </source>
</evidence>
<dbReference type="Gene3D" id="2.40.30.10">
    <property type="entry name" value="Translation factors"/>
    <property type="match status" value="1"/>
</dbReference>
<keyword evidence="1" id="KW-0560">Oxidoreductase</keyword>
<feature type="compositionally biased region" description="Basic and acidic residues" evidence="3">
    <location>
        <begin position="9"/>
        <end position="20"/>
    </location>
</feature>
<dbReference type="EMBL" id="MU866131">
    <property type="protein sequence ID" value="KAK4178726.1"/>
    <property type="molecule type" value="Genomic_DNA"/>
</dbReference>
<name>A0AAN6WCT4_9PEZI</name>
<dbReference type="GO" id="GO:0005739">
    <property type="term" value="C:mitochondrion"/>
    <property type="evidence" value="ECO:0007669"/>
    <property type="project" value="TreeGrafter"/>
</dbReference>
<proteinExistence type="predicted"/>
<evidence type="ECO:0000259" key="4">
    <source>
        <dbReference type="PROSITE" id="PS51384"/>
    </source>
</evidence>
<evidence type="ECO:0000313" key="6">
    <source>
        <dbReference type="Proteomes" id="UP001302321"/>
    </source>
</evidence>
<evidence type="ECO:0000256" key="3">
    <source>
        <dbReference type="SAM" id="MobiDB-lite"/>
    </source>
</evidence>
<reference evidence="5" key="1">
    <citation type="journal article" date="2023" name="Mol. Phylogenet. Evol.">
        <title>Genome-scale phylogeny and comparative genomics of the fungal order Sordariales.</title>
        <authorList>
            <person name="Hensen N."/>
            <person name="Bonometti L."/>
            <person name="Westerberg I."/>
            <person name="Brannstrom I.O."/>
            <person name="Guillou S."/>
            <person name="Cros-Aarteil S."/>
            <person name="Calhoun S."/>
            <person name="Haridas S."/>
            <person name="Kuo A."/>
            <person name="Mondo S."/>
            <person name="Pangilinan J."/>
            <person name="Riley R."/>
            <person name="LaButti K."/>
            <person name="Andreopoulos B."/>
            <person name="Lipzen A."/>
            <person name="Chen C."/>
            <person name="Yan M."/>
            <person name="Daum C."/>
            <person name="Ng V."/>
            <person name="Clum A."/>
            <person name="Steindorff A."/>
            <person name="Ohm R.A."/>
            <person name="Martin F."/>
            <person name="Silar P."/>
            <person name="Natvig D.O."/>
            <person name="Lalanne C."/>
            <person name="Gautier V."/>
            <person name="Ament-Velasquez S.L."/>
            <person name="Kruys A."/>
            <person name="Hutchinson M.I."/>
            <person name="Powell A.J."/>
            <person name="Barry K."/>
            <person name="Miller A.N."/>
            <person name="Grigoriev I.V."/>
            <person name="Debuchy R."/>
            <person name="Gladieux P."/>
            <person name="Hiltunen Thoren M."/>
            <person name="Johannesson H."/>
        </authorList>
    </citation>
    <scope>NUCLEOTIDE SEQUENCE</scope>
    <source>
        <strain evidence="5">CBS 892.96</strain>
    </source>
</reference>
<dbReference type="InterPro" id="IPR052128">
    <property type="entry name" value="Oxidoreductase_NAD-binding"/>
</dbReference>
<dbReference type="Proteomes" id="UP001302321">
    <property type="component" value="Unassembled WGS sequence"/>
</dbReference>
<dbReference type="InterPro" id="IPR039261">
    <property type="entry name" value="FNR_nucleotide-bd"/>
</dbReference>
<dbReference type="InterPro" id="IPR017938">
    <property type="entry name" value="Riboflavin_synthase-like_b-brl"/>
</dbReference>
<reference evidence="5" key="2">
    <citation type="submission" date="2023-05" db="EMBL/GenBank/DDBJ databases">
        <authorList>
            <consortium name="Lawrence Berkeley National Laboratory"/>
            <person name="Steindorff A."/>
            <person name="Hensen N."/>
            <person name="Bonometti L."/>
            <person name="Westerberg I."/>
            <person name="Brannstrom I.O."/>
            <person name="Guillou S."/>
            <person name="Cros-Aarteil S."/>
            <person name="Calhoun S."/>
            <person name="Haridas S."/>
            <person name="Kuo A."/>
            <person name="Mondo S."/>
            <person name="Pangilinan J."/>
            <person name="Riley R."/>
            <person name="Labutti K."/>
            <person name="Andreopoulos B."/>
            <person name="Lipzen A."/>
            <person name="Chen C."/>
            <person name="Yanf M."/>
            <person name="Daum C."/>
            <person name="Ng V."/>
            <person name="Clum A."/>
            <person name="Ohm R."/>
            <person name="Martin F."/>
            <person name="Silar P."/>
            <person name="Natvig D."/>
            <person name="Lalanne C."/>
            <person name="Gautier V."/>
            <person name="Ament-Velasquez S.L."/>
            <person name="Kruys A."/>
            <person name="Hutchinson M.I."/>
            <person name="Powell A.J."/>
            <person name="Barry K."/>
            <person name="Miller A.N."/>
            <person name="Grigoriev I.V."/>
            <person name="Debuchy R."/>
            <person name="Gladieux P."/>
            <person name="Thoren M.H."/>
            <person name="Johannesson H."/>
        </authorList>
    </citation>
    <scope>NUCLEOTIDE SEQUENCE</scope>
    <source>
        <strain evidence="5">CBS 892.96</strain>
    </source>
</reference>
<dbReference type="AlphaFoldDB" id="A0AAN6WCT4"/>
<dbReference type="PROSITE" id="PS51384">
    <property type="entry name" value="FAD_FR"/>
    <property type="match status" value="1"/>
</dbReference>